<feature type="signal peptide" evidence="13">
    <location>
        <begin position="1"/>
        <end position="21"/>
    </location>
</feature>
<dbReference type="GO" id="GO:0005783">
    <property type="term" value="C:endoplasmic reticulum"/>
    <property type="evidence" value="ECO:0007669"/>
    <property type="project" value="TreeGrafter"/>
</dbReference>
<feature type="region of interest" description="Disordered" evidence="11">
    <location>
        <begin position="369"/>
        <end position="390"/>
    </location>
</feature>
<keyword evidence="6" id="KW-0223">Dioxygenase</keyword>
<comment type="cofactor">
    <cofactor evidence="1">
        <name>L-ascorbate</name>
        <dbReference type="ChEBI" id="CHEBI:38290"/>
    </cofactor>
</comment>
<dbReference type="PROSITE" id="PS51670">
    <property type="entry name" value="SHKT"/>
    <property type="match status" value="3"/>
</dbReference>
<dbReference type="InterPro" id="IPR045054">
    <property type="entry name" value="P4HA-like"/>
</dbReference>
<evidence type="ECO:0000256" key="1">
    <source>
        <dbReference type="ARBA" id="ARBA00001961"/>
    </source>
</evidence>
<dbReference type="InterPro" id="IPR006620">
    <property type="entry name" value="Pro_4_hyd_alph"/>
</dbReference>
<dbReference type="InterPro" id="IPR044862">
    <property type="entry name" value="Pro_4_hyd_alph_FE2OG_OXY"/>
</dbReference>
<protein>
    <recommendedName>
        <fullName evidence="17">Procollagen-proline 4-dioxygenase</fullName>
    </recommendedName>
</protein>
<evidence type="ECO:0000256" key="5">
    <source>
        <dbReference type="ARBA" id="ARBA00022723"/>
    </source>
</evidence>
<evidence type="ECO:0000256" key="9">
    <source>
        <dbReference type="ARBA" id="ARBA00023004"/>
    </source>
</evidence>
<reference evidence="16" key="1">
    <citation type="submission" date="2021-01" db="EMBL/GenBank/DDBJ databases">
        <authorList>
            <person name="Corre E."/>
            <person name="Pelletier E."/>
            <person name="Niang G."/>
            <person name="Scheremetjew M."/>
            <person name="Finn R."/>
            <person name="Kale V."/>
            <person name="Holt S."/>
            <person name="Cochrane G."/>
            <person name="Meng A."/>
            <person name="Brown T."/>
            <person name="Cohen L."/>
        </authorList>
    </citation>
    <scope>NUCLEOTIDE SEQUENCE</scope>
    <source>
        <strain evidence="16">10249 10 AB</strain>
    </source>
</reference>
<evidence type="ECO:0000259" key="14">
    <source>
        <dbReference type="PROSITE" id="PS51471"/>
    </source>
</evidence>
<evidence type="ECO:0000256" key="8">
    <source>
        <dbReference type="ARBA" id="ARBA00023002"/>
    </source>
</evidence>
<organism evidence="16">
    <name type="scientific">Pseudo-nitzschia australis</name>
    <dbReference type="NCBI Taxonomy" id="44445"/>
    <lineage>
        <taxon>Eukaryota</taxon>
        <taxon>Sar</taxon>
        <taxon>Stramenopiles</taxon>
        <taxon>Ochrophyta</taxon>
        <taxon>Bacillariophyta</taxon>
        <taxon>Bacillariophyceae</taxon>
        <taxon>Bacillariophycidae</taxon>
        <taxon>Bacillariales</taxon>
        <taxon>Bacillariaceae</taxon>
        <taxon>Pseudo-nitzschia</taxon>
    </lineage>
</organism>
<evidence type="ECO:0000256" key="6">
    <source>
        <dbReference type="ARBA" id="ARBA00022964"/>
    </source>
</evidence>
<dbReference type="GO" id="GO:0005506">
    <property type="term" value="F:iron ion binding"/>
    <property type="evidence" value="ECO:0007669"/>
    <property type="project" value="InterPro"/>
</dbReference>
<proteinExistence type="predicted"/>
<dbReference type="FunFam" id="2.60.120.620:FF:000031">
    <property type="entry name" value="Predicted protein"/>
    <property type="match status" value="1"/>
</dbReference>
<dbReference type="AlphaFoldDB" id="A0A7S4AD23"/>
<dbReference type="GO" id="GO:0031418">
    <property type="term" value="F:L-ascorbic acid binding"/>
    <property type="evidence" value="ECO:0007669"/>
    <property type="project" value="InterPro"/>
</dbReference>
<dbReference type="Gene3D" id="2.60.120.620">
    <property type="entry name" value="q2cbj1_9rhob like domain"/>
    <property type="match status" value="1"/>
</dbReference>
<evidence type="ECO:0008006" key="17">
    <source>
        <dbReference type="Google" id="ProtNLM"/>
    </source>
</evidence>
<evidence type="ECO:0000256" key="10">
    <source>
        <dbReference type="ARBA" id="ARBA00023136"/>
    </source>
</evidence>
<dbReference type="Pfam" id="PF01549">
    <property type="entry name" value="ShK"/>
    <property type="match status" value="4"/>
</dbReference>
<keyword evidence="7 12" id="KW-1133">Transmembrane helix</keyword>
<dbReference type="GO" id="GO:0004656">
    <property type="term" value="F:procollagen-proline 4-dioxygenase activity"/>
    <property type="evidence" value="ECO:0007669"/>
    <property type="project" value="TreeGrafter"/>
</dbReference>
<dbReference type="SMART" id="SM00702">
    <property type="entry name" value="P4Hc"/>
    <property type="match status" value="1"/>
</dbReference>
<evidence type="ECO:0000313" key="16">
    <source>
        <dbReference type="EMBL" id="CAE0711447.1"/>
    </source>
</evidence>
<accession>A0A7S4AD23</accession>
<dbReference type="PANTHER" id="PTHR10869:SF233">
    <property type="entry name" value="FE2OG DIOXYGENASE DOMAIN-CONTAINING PROTEIN"/>
    <property type="match status" value="1"/>
</dbReference>
<dbReference type="PROSITE" id="PS51471">
    <property type="entry name" value="FE2OG_OXY"/>
    <property type="match status" value="1"/>
</dbReference>
<keyword evidence="8" id="KW-0560">Oxidoreductase</keyword>
<sequence>MKTVAVLKGLLTLLVVQKVSCQECAANGVCDSHKRCSIWKDEGECYRSLSYMKRVCPVSCRNIEKAPRRNECKDIHENCVTWVETDECETNSAVVKYCPLSCQKCKMKTAANNNGERMACKDGHQNCQGWADMGECDNNPVYMLENCRKACDVCEITVTSGIQNNTKTGVNDLVQASTKFGVVQSVAEGNHKQATLDTMQKMMDYLDSNEYTSLPSKIKKNCKNNNELCAFWAAIGECEKNISFMKVQCAPACQSCHLIDIDNRCPALPDAVPALKEGDLNKLFERIVESAPGNRTLTVNDRQELAKLEMPEYSVKVHSRPSDGPGTEINIESDKNLRPWVITFDNLLTDEECDALIQHGYDAGYKRSEDVGKRNFDGTHDSKKSKGRTSENAWCSTRNECRGKTVPKRVLDRLSSIMGIPFDNSEDLQILKYETGQYYNTHHDYIPYQKDRQCGPRILTFFLYLSDVEAGGGTDFPQLGITVMPKKGRAVLWPSVYSAQPLDVDDRTNHQALPVVAGTKFGANAWVHMCVSINYCINLCHFYLYPNNSVLFPILMMIGMIINFRNQLDASRYPYYQVEVATNGKVTFNYYKADVLEDVNYIFR</sequence>
<feature type="compositionally biased region" description="Basic and acidic residues" evidence="11">
    <location>
        <begin position="369"/>
        <end position="384"/>
    </location>
</feature>
<keyword evidence="5" id="KW-0479">Metal-binding</keyword>
<dbReference type="GO" id="GO:0016020">
    <property type="term" value="C:membrane"/>
    <property type="evidence" value="ECO:0007669"/>
    <property type="project" value="UniProtKB-SubCell"/>
</dbReference>
<name>A0A7S4AD23_9STRA</name>
<dbReference type="SMART" id="SM00254">
    <property type="entry name" value="ShKT"/>
    <property type="match status" value="4"/>
</dbReference>
<keyword evidence="10 12" id="KW-0472">Membrane</keyword>
<feature type="domain" description="ShKT" evidence="15">
    <location>
        <begin position="222"/>
        <end position="256"/>
    </location>
</feature>
<evidence type="ECO:0000256" key="13">
    <source>
        <dbReference type="SAM" id="SignalP"/>
    </source>
</evidence>
<dbReference type="PANTHER" id="PTHR10869">
    <property type="entry name" value="PROLYL 4-HYDROXYLASE ALPHA SUBUNIT"/>
    <property type="match status" value="1"/>
</dbReference>
<keyword evidence="13" id="KW-0732">Signal</keyword>
<keyword evidence="9" id="KW-0408">Iron</keyword>
<evidence type="ECO:0000256" key="12">
    <source>
        <dbReference type="SAM" id="Phobius"/>
    </source>
</evidence>
<feature type="domain" description="ShKT" evidence="15">
    <location>
        <begin position="72"/>
        <end position="105"/>
    </location>
</feature>
<feature type="chain" id="PRO_5031008766" description="Procollagen-proline 4-dioxygenase" evidence="13">
    <location>
        <begin position="22"/>
        <end position="604"/>
    </location>
</feature>
<keyword evidence="4 12" id="KW-0812">Transmembrane</keyword>
<evidence type="ECO:0000256" key="11">
    <source>
        <dbReference type="SAM" id="MobiDB-lite"/>
    </source>
</evidence>
<feature type="domain" description="ShKT" evidence="15">
    <location>
        <begin position="120"/>
        <end position="154"/>
    </location>
</feature>
<dbReference type="Pfam" id="PF13640">
    <property type="entry name" value="2OG-FeII_Oxy_3"/>
    <property type="match status" value="1"/>
</dbReference>
<evidence type="ECO:0000256" key="3">
    <source>
        <dbReference type="ARBA" id="ARBA00004308"/>
    </source>
</evidence>
<evidence type="ECO:0000256" key="2">
    <source>
        <dbReference type="ARBA" id="ARBA00004167"/>
    </source>
</evidence>
<dbReference type="InterPro" id="IPR005123">
    <property type="entry name" value="Oxoglu/Fe-dep_dioxygenase_dom"/>
</dbReference>
<dbReference type="InterPro" id="IPR003582">
    <property type="entry name" value="ShKT_dom"/>
</dbReference>
<feature type="transmembrane region" description="Helical" evidence="12">
    <location>
        <begin position="542"/>
        <end position="564"/>
    </location>
</feature>
<evidence type="ECO:0000256" key="7">
    <source>
        <dbReference type="ARBA" id="ARBA00022989"/>
    </source>
</evidence>
<feature type="domain" description="Fe2OG dioxygenase" evidence="14">
    <location>
        <begin position="424"/>
        <end position="529"/>
    </location>
</feature>
<gene>
    <name evidence="16" type="ORF">PAUS00366_LOCUS4199</name>
</gene>
<dbReference type="EMBL" id="HBIX01005280">
    <property type="protein sequence ID" value="CAE0711447.1"/>
    <property type="molecule type" value="Transcribed_RNA"/>
</dbReference>
<evidence type="ECO:0000256" key="4">
    <source>
        <dbReference type="ARBA" id="ARBA00022692"/>
    </source>
</evidence>
<comment type="subcellular location">
    <subcellularLocation>
        <location evidence="3">Endomembrane system</location>
    </subcellularLocation>
    <subcellularLocation>
        <location evidence="2">Membrane</location>
        <topology evidence="2">Single-pass membrane protein</topology>
    </subcellularLocation>
</comment>
<evidence type="ECO:0000259" key="15">
    <source>
        <dbReference type="PROSITE" id="PS51670"/>
    </source>
</evidence>